<proteinExistence type="predicted"/>
<organism evidence="1">
    <name type="scientific">Arundo donax</name>
    <name type="common">Giant reed</name>
    <name type="synonym">Donax arundinaceus</name>
    <dbReference type="NCBI Taxonomy" id="35708"/>
    <lineage>
        <taxon>Eukaryota</taxon>
        <taxon>Viridiplantae</taxon>
        <taxon>Streptophyta</taxon>
        <taxon>Embryophyta</taxon>
        <taxon>Tracheophyta</taxon>
        <taxon>Spermatophyta</taxon>
        <taxon>Magnoliopsida</taxon>
        <taxon>Liliopsida</taxon>
        <taxon>Poales</taxon>
        <taxon>Poaceae</taxon>
        <taxon>PACMAD clade</taxon>
        <taxon>Arundinoideae</taxon>
        <taxon>Arundineae</taxon>
        <taxon>Arundo</taxon>
    </lineage>
</organism>
<reference evidence="1" key="1">
    <citation type="submission" date="2014-09" db="EMBL/GenBank/DDBJ databases">
        <authorList>
            <person name="Magalhaes I.L.F."/>
            <person name="Oliveira U."/>
            <person name="Santos F.R."/>
            <person name="Vidigal T.H.D.A."/>
            <person name="Brescovit A.D."/>
            <person name="Santos A.J."/>
        </authorList>
    </citation>
    <scope>NUCLEOTIDE SEQUENCE</scope>
    <source>
        <tissue evidence="1">Shoot tissue taken approximately 20 cm above the soil surface</tissue>
    </source>
</reference>
<reference evidence="1" key="2">
    <citation type="journal article" date="2015" name="Data Brief">
        <title>Shoot transcriptome of the giant reed, Arundo donax.</title>
        <authorList>
            <person name="Barrero R.A."/>
            <person name="Guerrero F.D."/>
            <person name="Moolhuijzen P."/>
            <person name="Goolsby J.A."/>
            <person name="Tidwell J."/>
            <person name="Bellgard S.E."/>
            <person name="Bellgard M.I."/>
        </authorList>
    </citation>
    <scope>NUCLEOTIDE SEQUENCE</scope>
    <source>
        <tissue evidence="1">Shoot tissue taken approximately 20 cm above the soil surface</tissue>
    </source>
</reference>
<sequence length="40" mass="4974">MLKPCMNSYFCLLTLCTMDTERRQEVNFFNCYEQEFEHEE</sequence>
<protein>
    <submittedName>
        <fullName evidence="1">Uncharacterized protein</fullName>
    </submittedName>
</protein>
<accession>A0A0A9F5K7</accession>
<dbReference type="AlphaFoldDB" id="A0A0A9F5K7"/>
<evidence type="ECO:0000313" key="1">
    <source>
        <dbReference type="EMBL" id="JAE08320.1"/>
    </source>
</evidence>
<name>A0A0A9F5K7_ARUDO</name>
<dbReference type="EMBL" id="GBRH01189576">
    <property type="protein sequence ID" value="JAE08320.1"/>
    <property type="molecule type" value="Transcribed_RNA"/>
</dbReference>